<comment type="caution">
    <text evidence="1">The sequence shown here is derived from an EMBL/GenBank/DDBJ whole genome shotgun (WGS) entry which is preliminary data.</text>
</comment>
<keyword evidence="2" id="KW-1185">Reference proteome</keyword>
<evidence type="ECO:0000313" key="1">
    <source>
        <dbReference type="EMBL" id="KAH6947282.1"/>
    </source>
</evidence>
<evidence type="ECO:0000313" key="2">
    <source>
        <dbReference type="Proteomes" id="UP000821845"/>
    </source>
</evidence>
<dbReference type="Proteomes" id="UP000821845">
    <property type="component" value="Chromosome 1"/>
</dbReference>
<name>A0ACB7TIB0_HYAAI</name>
<protein>
    <submittedName>
        <fullName evidence="1">Uncharacterized protein</fullName>
    </submittedName>
</protein>
<reference evidence="1" key="1">
    <citation type="submission" date="2020-05" db="EMBL/GenBank/DDBJ databases">
        <title>Large-scale comparative analyses of tick genomes elucidate their genetic diversity and vector capacities.</title>
        <authorList>
            <person name="Jia N."/>
            <person name="Wang J."/>
            <person name="Shi W."/>
            <person name="Du L."/>
            <person name="Sun Y."/>
            <person name="Zhan W."/>
            <person name="Jiang J."/>
            <person name="Wang Q."/>
            <person name="Zhang B."/>
            <person name="Ji P."/>
            <person name="Sakyi L.B."/>
            <person name="Cui X."/>
            <person name="Yuan T."/>
            <person name="Jiang B."/>
            <person name="Yang W."/>
            <person name="Lam T.T.-Y."/>
            <person name="Chang Q."/>
            <person name="Ding S."/>
            <person name="Wang X."/>
            <person name="Zhu J."/>
            <person name="Ruan X."/>
            <person name="Zhao L."/>
            <person name="Wei J."/>
            <person name="Que T."/>
            <person name="Du C."/>
            <person name="Cheng J."/>
            <person name="Dai P."/>
            <person name="Han X."/>
            <person name="Huang E."/>
            <person name="Gao Y."/>
            <person name="Liu J."/>
            <person name="Shao H."/>
            <person name="Ye R."/>
            <person name="Li L."/>
            <person name="Wei W."/>
            <person name="Wang X."/>
            <person name="Wang C."/>
            <person name="Yang T."/>
            <person name="Huo Q."/>
            <person name="Li W."/>
            <person name="Guo W."/>
            <person name="Chen H."/>
            <person name="Zhou L."/>
            <person name="Ni X."/>
            <person name="Tian J."/>
            <person name="Zhou Y."/>
            <person name="Sheng Y."/>
            <person name="Liu T."/>
            <person name="Pan Y."/>
            <person name="Xia L."/>
            <person name="Li J."/>
            <person name="Zhao F."/>
            <person name="Cao W."/>
        </authorList>
    </citation>
    <scope>NUCLEOTIDE SEQUENCE</scope>
    <source>
        <strain evidence="1">Hyas-2018</strain>
    </source>
</reference>
<organism evidence="1 2">
    <name type="scientific">Hyalomma asiaticum</name>
    <name type="common">Tick</name>
    <dbReference type="NCBI Taxonomy" id="266040"/>
    <lineage>
        <taxon>Eukaryota</taxon>
        <taxon>Metazoa</taxon>
        <taxon>Ecdysozoa</taxon>
        <taxon>Arthropoda</taxon>
        <taxon>Chelicerata</taxon>
        <taxon>Arachnida</taxon>
        <taxon>Acari</taxon>
        <taxon>Parasitiformes</taxon>
        <taxon>Ixodida</taxon>
        <taxon>Ixodoidea</taxon>
        <taxon>Ixodidae</taxon>
        <taxon>Hyalomminae</taxon>
        <taxon>Hyalomma</taxon>
    </lineage>
</organism>
<sequence length="249" mass="28173">MYARVQSLRAAVVLQARNGGALDHANHAEAVTRHRRQPPADERLRGSRSYLSGQFTDTGRSEPRVVKVAQRPRAQMVGRTSPLTSPLGEERQCPALDVQLQSPRSDAGVPLSRRARDEERIRRRRAPPALKAAHFKVAGLHRVSDVAVVVMQLPPAPISPYLSTFSVFLHTQRPHMFPENQSFQRFVLDVRRIIREEPAATLDSWCFPDGRLPCWLMAHQCPLNKLLVLYEIEIVEDTAWILLIASCRQ</sequence>
<accession>A0ACB7TIB0</accession>
<dbReference type="EMBL" id="CM023481">
    <property type="protein sequence ID" value="KAH6947282.1"/>
    <property type="molecule type" value="Genomic_DNA"/>
</dbReference>
<gene>
    <name evidence="1" type="ORF">HPB50_018120</name>
</gene>
<proteinExistence type="predicted"/>